<evidence type="ECO:0000313" key="4">
    <source>
        <dbReference type="Proteomes" id="UP001623348"/>
    </source>
</evidence>
<reference evidence="3 4" key="1">
    <citation type="submission" date="2024-06" db="EMBL/GenBank/DDBJ databases">
        <title>The draft genome of Grus japonensis, version 3.</title>
        <authorList>
            <person name="Nabeshima K."/>
            <person name="Suzuki S."/>
            <person name="Onuma M."/>
        </authorList>
    </citation>
    <scope>NUCLEOTIDE SEQUENCE [LARGE SCALE GENOMIC DNA]</scope>
    <source>
        <strain evidence="3 4">451A</strain>
    </source>
</reference>
<sequence length="419" mass="47785">MPGPGHPPRGARLTPVPCTCPTISPDPQGFAPGPAGGPGTCAEMDTQGPVLSIMEEFKRIDYSKWQKTAAEERKSPAHRLTLPPLTDEDKKKKKGEKNKPVVAFMLSKKTPLPSETSSSQEKYRSFAQRKLALRKAELANTLEEIKIATVRATNIQCWDNLTSLKKNAIEELKQCSARLAETNCQLIKDIQHTDDITAKQARALLRQYEVLQRVKAMVQTFNQNQLDTARAELQEMEKTMEKNLGKLQQQLDEVTSKVQVLQDKLGILRTYIDEQYPEQAVQIVLLQHSIQNLKEQQQEEIKKTEETGKAILEELEEKTWAEEEALLQKVVEEMLLHQDGLKQMVINNHILQREILRQREIIKDLEEEIGELKRSIQTLRQRARDPKELIFADVLLRRPKCTPDTEVVLSIPAKEMPLI</sequence>
<dbReference type="InterPro" id="IPR029236">
    <property type="entry name" value="DUF4618"/>
</dbReference>
<proteinExistence type="predicted"/>
<feature type="coiled-coil region" evidence="1">
    <location>
        <begin position="219"/>
        <end position="314"/>
    </location>
</feature>
<organism evidence="3 4">
    <name type="scientific">Grus japonensis</name>
    <name type="common">Japanese crane</name>
    <name type="synonym">Red-crowned crane</name>
    <dbReference type="NCBI Taxonomy" id="30415"/>
    <lineage>
        <taxon>Eukaryota</taxon>
        <taxon>Metazoa</taxon>
        <taxon>Chordata</taxon>
        <taxon>Craniata</taxon>
        <taxon>Vertebrata</taxon>
        <taxon>Euteleostomi</taxon>
        <taxon>Archelosauria</taxon>
        <taxon>Archosauria</taxon>
        <taxon>Dinosauria</taxon>
        <taxon>Saurischia</taxon>
        <taxon>Theropoda</taxon>
        <taxon>Coelurosauria</taxon>
        <taxon>Aves</taxon>
        <taxon>Neognathae</taxon>
        <taxon>Neoaves</taxon>
        <taxon>Gruiformes</taxon>
        <taxon>Gruidae</taxon>
        <taxon>Grus</taxon>
    </lineage>
</organism>
<name>A0ABC9XI55_GRUJA</name>
<evidence type="ECO:0000256" key="1">
    <source>
        <dbReference type="SAM" id="Coils"/>
    </source>
</evidence>
<dbReference type="PANTHER" id="PTHR28574:SF1">
    <property type="entry name" value="RIKEN CDNA 6820408C15 GENE"/>
    <property type="match status" value="1"/>
</dbReference>
<protein>
    <submittedName>
        <fullName evidence="3">Uncharacterized protein</fullName>
    </submittedName>
</protein>
<dbReference type="EMBL" id="BAAFJT010000017">
    <property type="protein sequence ID" value="GAB0197366.1"/>
    <property type="molecule type" value="Genomic_DNA"/>
</dbReference>
<dbReference type="PANTHER" id="PTHR28574">
    <property type="entry name" value="RIKEN CDNA 6820408C15"/>
    <property type="match status" value="1"/>
</dbReference>
<evidence type="ECO:0000256" key="2">
    <source>
        <dbReference type="SAM" id="MobiDB-lite"/>
    </source>
</evidence>
<dbReference type="Pfam" id="PF15397">
    <property type="entry name" value="DUF4618"/>
    <property type="match status" value="1"/>
</dbReference>
<accession>A0ABC9XI55</accession>
<feature type="region of interest" description="Disordered" evidence="2">
    <location>
        <begin position="69"/>
        <end position="121"/>
    </location>
</feature>
<dbReference type="AlphaFoldDB" id="A0ABC9XI55"/>
<keyword evidence="1" id="KW-0175">Coiled coil</keyword>
<dbReference type="Proteomes" id="UP001623348">
    <property type="component" value="Unassembled WGS sequence"/>
</dbReference>
<evidence type="ECO:0000313" key="3">
    <source>
        <dbReference type="EMBL" id="GAB0197366.1"/>
    </source>
</evidence>
<gene>
    <name evidence="3" type="ORF">GRJ2_002201900</name>
</gene>
<comment type="caution">
    <text evidence="3">The sequence shown here is derived from an EMBL/GenBank/DDBJ whole genome shotgun (WGS) entry which is preliminary data.</text>
</comment>
<feature type="coiled-coil region" evidence="1">
    <location>
        <begin position="348"/>
        <end position="382"/>
    </location>
</feature>
<keyword evidence="4" id="KW-1185">Reference proteome</keyword>